<evidence type="ECO:0000313" key="11">
    <source>
        <dbReference type="Proteomes" id="UP000298416"/>
    </source>
</evidence>
<proteinExistence type="inferred from homology"/>
<feature type="transmembrane region" description="Helical" evidence="9">
    <location>
        <begin position="39"/>
        <end position="62"/>
    </location>
</feature>
<evidence type="ECO:0000256" key="1">
    <source>
        <dbReference type="ARBA" id="ARBA00002154"/>
    </source>
</evidence>
<keyword evidence="7" id="KW-0333">Golgi apparatus</keyword>
<reference evidence="10" key="2">
    <citation type="submission" date="2020-08" db="EMBL/GenBank/DDBJ databases">
        <title>Plant Genome Project.</title>
        <authorList>
            <person name="Zhang R.-G."/>
        </authorList>
    </citation>
    <scope>NUCLEOTIDE SEQUENCE</scope>
    <source>
        <strain evidence="10">Huo1</strain>
        <tissue evidence="10">Leaf</tissue>
    </source>
</reference>
<gene>
    <name evidence="10" type="ORF">SASPL_102521</name>
</gene>
<name>A0A8X8YW38_SALSN</name>
<reference evidence="10" key="1">
    <citation type="submission" date="2018-01" db="EMBL/GenBank/DDBJ databases">
        <authorList>
            <person name="Mao J.F."/>
        </authorList>
    </citation>
    <scope>NUCLEOTIDE SEQUENCE</scope>
    <source>
        <strain evidence="10">Huo1</strain>
        <tissue evidence="10">Leaf</tissue>
    </source>
</reference>
<keyword evidence="6 9" id="KW-1133">Transmembrane helix</keyword>
<evidence type="ECO:0000256" key="5">
    <source>
        <dbReference type="ARBA" id="ARBA00022729"/>
    </source>
</evidence>
<evidence type="ECO:0000256" key="6">
    <source>
        <dbReference type="ARBA" id="ARBA00022989"/>
    </source>
</evidence>
<comment type="caution">
    <text evidence="10">The sequence shown here is derived from an EMBL/GenBank/DDBJ whole genome shotgun (WGS) entry which is preliminary data.</text>
</comment>
<dbReference type="Pfam" id="PF06842">
    <property type="entry name" value="DUF1242"/>
    <property type="match status" value="1"/>
</dbReference>
<keyword evidence="5" id="KW-0732">Signal</keyword>
<organism evidence="10">
    <name type="scientific">Salvia splendens</name>
    <name type="common">Scarlet sage</name>
    <dbReference type="NCBI Taxonomy" id="180675"/>
    <lineage>
        <taxon>Eukaryota</taxon>
        <taxon>Viridiplantae</taxon>
        <taxon>Streptophyta</taxon>
        <taxon>Embryophyta</taxon>
        <taxon>Tracheophyta</taxon>
        <taxon>Spermatophyta</taxon>
        <taxon>Magnoliopsida</taxon>
        <taxon>eudicotyledons</taxon>
        <taxon>Gunneridae</taxon>
        <taxon>Pentapetalae</taxon>
        <taxon>asterids</taxon>
        <taxon>lamiids</taxon>
        <taxon>Lamiales</taxon>
        <taxon>Lamiaceae</taxon>
        <taxon>Nepetoideae</taxon>
        <taxon>Mentheae</taxon>
        <taxon>Salviinae</taxon>
        <taxon>Salvia</taxon>
        <taxon>Salvia subgen. Calosphace</taxon>
        <taxon>core Calosphace</taxon>
    </lineage>
</organism>
<dbReference type="InterPro" id="IPR009653">
    <property type="entry name" value="Ksh1"/>
</dbReference>
<protein>
    <recommendedName>
        <fullName evidence="12">Protein kish</fullName>
    </recommendedName>
</protein>
<comment type="function">
    <text evidence="1">Involved in the early part of the secretory pathway.</text>
</comment>
<sequence length="134" mass="14858">MRVSSYFLVVTISQQKSDDGSAPTFASHGNTFLALDTSALFNFHSFLTVVLLGICACTYVKIQFPGLLEQRTGFRGVFWKAARIEVANPCNRGATESLGGCWMFHNGRVYHILLKKDALGSSDNVRFLKSTYHS</sequence>
<dbReference type="GO" id="GO:0000139">
    <property type="term" value="C:Golgi membrane"/>
    <property type="evidence" value="ECO:0007669"/>
    <property type="project" value="UniProtKB-SubCell"/>
</dbReference>
<keyword evidence="8 9" id="KW-0472">Membrane</keyword>
<keyword evidence="4 9" id="KW-0812">Transmembrane</keyword>
<evidence type="ECO:0000256" key="2">
    <source>
        <dbReference type="ARBA" id="ARBA00004614"/>
    </source>
</evidence>
<dbReference type="PANTHER" id="PTHR13229">
    <property type="entry name" value="PROTEIN KISH-A"/>
    <property type="match status" value="1"/>
</dbReference>
<comment type="subcellular location">
    <subcellularLocation>
        <location evidence="2">Golgi apparatus membrane</location>
        <topology evidence="2">Single-pass type I membrane protein</topology>
    </subcellularLocation>
</comment>
<evidence type="ECO:0008006" key="12">
    <source>
        <dbReference type="Google" id="ProtNLM"/>
    </source>
</evidence>
<evidence type="ECO:0000256" key="8">
    <source>
        <dbReference type="ARBA" id="ARBA00023136"/>
    </source>
</evidence>
<dbReference type="EMBL" id="PNBA02000001">
    <property type="protein sequence ID" value="KAG6437602.1"/>
    <property type="molecule type" value="Genomic_DNA"/>
</dbReference>
<accession>A0A8X8YW38</accession>
<comment type="similarity">
    <text evidence="3">Belongs to the KISH family.</text>
</comment>
<evidence type="ECO:0000256" key="4">
    <source>
        <dbReference type="ARBA" id="ARBA00022692"/>
    </source>
</evidence>
<evidence type="ECO:0000256" key="3">
    <source>
        <dbReference type="ARBA" id="ARBA00008961"/>
    </source>
</evidence>
<dbReference type="Proteomes" id="UP000298416">
    <property type="component" value="Unassembled WGS sequence"/>
</dbReference>
<keyword evidence="11" id="KW-1185">Reference proteome</keyword>
<dbReference type="InterPro" id="IPR051523">
    <property type="entry name" value="KISH_domain"/>
</dbReference>
<evidence type="ECO:0000256" key="9">
    <source>
        <dbReference type="SAM" id="Phobius"/>
    </source>
</evidence>
<evidence type="ECO:0000256" key="7">
    <source>
        <dbReference type="ARBA" id="ARBA00023034"/>
    </source>
</evidence>
<dbReference type="AlphaFoldDB" id="A0A8X8YW38"/>
<evidence type="ECO:0000313" key="10">
    <source>
        <dbReference type="EMBL" id="KAG6437602.1"/>
    </source>
</evidence>